<feature type="region of interest" description="Disordered" evidence="3">
    <location>
        <begin position="38"/>
        <end position="62"/>
    </location>
</feature>
<dbReference type="Gene3D" id="1.10.3730.10">
    <property type="entry name" value="ProC C-terminal domain-like"/>
    <property type="match status" value="1"/>
</dbReference>
<keyword evidence="7" id="KW-1185">Reference proteome</keyword>
<feature type="domain" description="Pyrroline-5-carboxylate reductase dimerisation" evidence="5">
    <location>
        <begin position="201"/>
        <end position="314"/>
    </location>
</feature>
<dbReference type="PANTHER" id="PTHR11645:SF0">
    <property type="entry name" value="PYRROLINE-5-CARBOXYLATE REDUCTASE 3"/>
    <property type="match status" value="1"/>
</dbReference>
<dbReference type="GO" id="GO:0004735">
    <property type="term" value="F:pyrroline-5-carboxylate reductase activity"/>
    <property type="evidence" value="ECO:0007669"/>
    <property type="project" value="TreeGrafter"/>
</dbReference>
<protein>
    <submittedName>
        <fullName evidence="6">Pyrroline-5-carboxylate reductase</fullName>
    </submittedName>
</protein>
<feature type="region of interest" description="Disordered" evidence="3">
    <location>
        <begin position="128"/>
        <end position="148"/>
    </location>
</feature>
<dbReference type="Proteomes" id="UP000054266">
    <property type="component" value="Unassembled WGS sequence"/>
</dbReference>
<evidence type="ECO:0000313" key="7">
    <source>
        <dbReference type="Proteomes" id="UP000054266"/>
    </source>
</evidence>
<dbReference type="HOGENOM" id="CLU_042344_1_0_1"/>
<feature type="domain" description="Pyrroline-5-carboxylate reductase catalytic N-terminal" evidence="4">
    <location>
        <begin position="63"/>
        <end position="114"/>
    </location>
</feature>
<evidence type="ECO:0000256" key="2">
    <source>
        <dbReference type="ARBA" id="ARBA00023002"/>
    </source>
</evidence>
<dbReference type="InterPro" id="IPR008927">
    <property type="entry name" value="6-PGluconate_DH-like_C_sf"/>
</dbReference>
<evidence type="ECO:0000313" key="6">
    <source>
        <dbReference type="EMBL" id="KIW63960.1"/>
    </source>
</evidence>
<reference evidence="6 7" key="1">
    <citation type="submission" date="2015-01" db="EMBL/GenBank/DDBJ databases">
        <title>The Genome Sequence of Capronia semiimmersa CBS27337.</title>
        <authorList>
            <consortium name="The Broad Institute Genomics Platform"/>
            <person name="Cuomo C."/>
            <person name="de Hoog S."/>
            <person name="Gorbushina A."/>
            <person name="Stielow B."/>
            <person name="Teixiera M."/>
            <person name="Abouelleil A."/>
            <person name="Chapman S.B."/>
            <person name="Priest M."/>
            <person name="Young S.K."/>
            <person name="Wortman J."/>
            <person name="Nusbaum C."/>
            <person name="Birren B."/>
        </authorList>
    </citation>
    <scope>NUCLEOTIDE SEQUENCE [LARGE SCALE GENOMIC DNA]</scope>
    <source>
        <strain evidence="6 7">CBS 27337</strain>
    </source>
</reference>
<proteinExistence type="inferred from homology"/>
<dbReference type="STRING" id="5601.A0A0D2FAS7"/>
<dbReference type="AlphaFoldDB" id="A0A0D2FAS7"/>
<dbReference type="EMBL" id="KN846961">
    <property type="protein sequence ID" value="KIW63960.1"/>
    <property type="molecule type" value="Genomic_DNA"/>
</dbReference>
<comment type="similarity">
    <text evidence="1">Belongs to the pyrroline-5-carboxylate reductase family.</text>
</comment>
<organism evidence="6 7">
    <name type="scientific">Phialophora macrospora</name>
    <dbReference type="NCBI Taxonomy" id="1851006"/>
    <lineage>
        <taxon>Eukaryota</taxon>
        <taxon>Fungi</taxon>
        <taxon>Dikarya</taxon>
        <taxon>Ascomycota</taxon>
        <taxon>Pezizomycotina</taxon>
        <taxon>Eurotiomycetes</taxon>
        <taxon>Chaetothyriomycetidae</taxon>
        <taxon>Chaetothyriales</taxon>
        <taxon>Herpotrichiellaceae</taxon>
        <taxon>Phialophora</taxon>
    </lineage>
</organism>
<accession>A0A0D2FAS7</accession>
<dbReference type="GO" id="GO:0055129">
    <property type="term" value="P:L-proline biosynthetic process"/>
    <property type="evidence" value="ECO:0007669"/>
    <property type="project" value="TreeGrafter"/>
</dbReference>
<evidence type="ECO:0000256" key="1">
    <source>
        <dbReference type="ARBA" id="ARBA00005525"/>
    </source>
</evidence>
<feature type="compositionally biased region" description="Basic and acidic residues" evidence="3">
    <location>
        <begin position="50"/>
        <end position="62"/>
    </location>
</feature>
<dbReference type="Gene3D" id="3.40.50.720">
    <property type="entry name" value="NAD(P)-binding Rossmann-like Domain"/>
    <property type="match status" value="1"/>
</dbReference>
<keyword evidence="2" id="KW-0560">Oxidoreductase</keyword>
<gene>
    <name evidence="6" type="ORF">PV04_08921</name>
</gene>
<evidence type="ECO:0000256" key="3">
    <source>
        <dbReference type="SAM" id="MobiDB-lite"/>
    </source>
</evidence>
<name>A0A0D2FAS7_9EURO</name>
<dbReference type="InterPro" id="IPR029036">
    <property type="entry name" value="P5CR_dimer"/>
</dbReference>
<dbReference type="Pfam" id="PF03807">
    <property type="entry name" value="F420_oxidored"/>
    <property type="match status" value="1"/>
</dbReference>
<dbReference type="SUPFAM" id="SSF51735">
    <property type="entry name" value="NAD(P)-binding Rossmann-fold domains"/>
    <property type="match status" value="1"/>
</dbReference>
<evidence type="ECO:0000259" key="5">
    <source>
        <dbReference type="Pfam" id="PF14748"/>
    </source>
</evidence>
<dbReference type="SUPFAM" id="SSF48179">
    <property type="entry name" value="6-phosphogluconate dehydrogenase C-terminal domain-like"/>
    <property type="match status" value="1"/>
</dbReference>
<dbReference type="InterPro" id="IPR028939">
    <property type="entry name" value="P5C_Rdtase_cat_N"/>
</dbReference>
<dbReference type="PANTHER" id="PTHR11645">
    <property type="entry name" value="PYRROLINE-5-CARBOXYLATE REDUCTASE"/>
    <property type="match status" value="1"/>
</dbReference>
<sequence>MGTAFLSGLLNNIDDTRHELKFSLSAPSRTSLDRLRRRFSSPGSTDQDGDSARDGDGSRRGSKVDVITADNVTAAHDADVVILAFQPHQLKQVLADAALVAALCSKLIISLLAGVSCQHILENLSPSLHVSDDDDGGRGEAESESESVIPTTIRVARAMPTIGAQINESATLIAGTTDTGPDLELATWLFGLVGSTHVVPERLLDALTGINAATHALAVVALDAIVDASVAAGGGVSRGLALAVATQCLRGASTLLRADSDSGSGGDSMTVEGLKEAMSVPGGITINAVLELERGRVRAGISDAVTFAVRYAQGMMGTSMLDARHNDPAARCAS</sequence>
<evidence type="ECO:0000259" key="4">
    <source>
        <dbReference type="Pfam" id="PF03807"/>
    </source>
</evidence>
<dbReference type="InterPro" id="IPR036291">
    <property type="entry name" value="NAD(P)-bd_dom_sf"/>
</dbReference>
<dbReference type="Pfam" id="PF14748">
    <property type="entry name" value="P5CR_dimer"/>
    <property type="match status" value="1"/>
</dbReference>